<feature type="signal peptide" evidence="1">
    <location>
        <begin position="1"/>
        <end position="23"/>
    </location>
</feature>
<evidence type="ECO:0000313" key="3">
    <source>
        <dbReference type="Proteomes" id="UP000007129"/>
    </source>
</evidence>
<dbReference type="EMBL" id="AHHD01000715">
    <property type="protein sequence ID" value="EKG09287.1"/>
    <property type="molecule type" value="Genomic_DNA"/>
</dbReference>
<feature type="chain" id="PRO_5003867404" description="Chitin-binding type 1" evidence="1">
    <location>
        <begin position="24"/>
        <end position="392"/>
    </location>
</feature>
<evidence type="ECO:0000313" key="2">
    <source>
        <dbReference type="EMBL" id="EKG09287.1"/>
    </source>
</evidence>
<organism evidence="2 3">
    <name type="scientific">Macrophomina phaseolina (strain MS6)</name>
    <name type="common">Charcoal rot fungus</name>
    <dbReference type="NCBI Taxonomy" id="1126212"/>
    <lineage>
        <taxon>Eukaryota</taxon>
        <taxon>Fungi</taxon>
        <taxon>Dikarya</taxon>
        <taxon>Ascomycota</taxon>
        <taxon>Pezizomycotina</taxon>
        <taxon>Dothideomycetes</taxon>
        <taxon>Dothideomycetes incertae sedis</taxon>
        <taxon>Botryosphaeriales</taxon>
        <taxon>Botryosphaeriaceae</taxon>
        <taxon>Macrophomina</taxon>
    </lineage>
</organism>
<dbReference type="Proteomes" id="UP000007129">
    <property type="component" value="Unassembled WGS sequence"/>
</dbReference>
<proteinExistence type="predicted"/>
<gene>
    <name evidence="2" type="ORF">MPH_13695</name>
</gene>
<dbReference type="Gene3D" id="2.70.50.70">
    <property type="match status" value="1"/>
</dbReference>
<protein>
    <recommendedName>
        <fullName evidence="4">Chitin-binding type 1</fullName>
    </recommendedName>
</protein>
<dbReference type="VEuPathDB" id="FungiDB:MPH_13695"/>
<dbReference type="OrthoDB" id="2342176at2759"/>
<reference evidence="2 3" key="1">
    <citation type="journal article" date="2012" name="BMC Genomics">
        <title>Tools to kill: Genome of one of the most destructive plant pathogenic fungi Macrophomina phaseolina.</title>
        <authorList>
            <person name="Islam M.S."/>
            <person name="Haque M.S."/>
            <person name="Islam M.M."/>
            <person name="Emdad E.M."/>
            <person name="Halim A."/>
            <person name="Hossen Q.M.M."/>
            <person name="Hossain M.Z."/>
            <person name="Ahmed B."/>
            <person name="Rahim S."/>
            <person name="Rahman M.S."/>
            <person name="Alam M.M."/>
            <person name="Hou S."/>
            <person name="Wan X."/>
            <person name="Saito J.A."/>
            <person name="Alam M."/>
        </authorList>
    </citation>
    <scope>NUCLEOTIDE SEQUENCE [LARGE SCALE GENOMIC DNA]</scope>
    <source>
        <strain evidence="2 3">MS6</strain>
    </source>
</reference>
<dbReference type="STRING" id="1126212.K2R8S1"/>
<comment type="caution">
    <text evidence="2">The sequence shown here is derived from an EMBL/GenBank/DDBJ whole genome shotgun (WGS) entry which is preliminary data.</text>
</comment>
<dbReference type="InParanoid" id="K2R8S1"/>
<dbReference type="PANTHER" id="PTHR36182">
    <property type="entry name" value="PROTEIN, PUTATIVE (AFU_ORTHOLOGUE AFUA_6G10930)-RELATED"/>
    <property type="match status" value="1"/>
</dbReference>
<dbReference type="eggNOG" id="ENOG502S005">
    <property type="taxonomic scope" value="Eukaryota"/>
</dbReference>
<accession>K2R8S1</accession>
<name>K2R8S1_MACPH</name>
<keyword evidence="1" id="KW-0732">Signal</keyword>
<sequence length="392" mass="41820">MAPGLQTCVQLALFASLPAVAHVGLQWPVPFDETPIHQDRSPIASNYPCHTTNFDFSDEERRNKNTINVGQEYQLSFYQEFYAVHNGGTCQLSITLDDRPNVKSVFKTFYTIEGGCPGWGNTNGNGAAVNQTFMLPGYIPKGKLTLAWSWFPATSGNYEMYMNCAPIYVPDGSDDHTEFDKLPDMLVANVPSNATTTETGVSQREYLDNWEIPRCSYAMGGLVSVPAPGNLYVNSTALYRNYVTQVAGANACGTAGPTSTVTVPGQLGVVSTSTVAAWTPSLVAVSTPVASAAASTGGISAEALSAAELNGDSRGVASTTLGLSSSPCSSSNDGQMICNGALQYGICQRGTVAWRSVALGTVCENGAIGTAAEIKRRQLHDGHLKRRRRFRN</sequence>
<evidence type="ECO:0008006" key="4">
    <source>
        <dbReference type="Google" id="ProtNLM"/>
    </source>
</evidence>
<dbReference type="AlphaFoldDB" id="K2R8S1"/>
<evidence type="ECO:0000256" key="1">
    <source>
        <dbReference type="SAM" id="SignalP"/>
    </source>
</evidence>
<dbReference type="PANTHER" id="PTHR36182:SF2">
    <property type="entry name" value="LYTIC POLYSACCHARIDE MONOOXYGENASE"/>
    <property type="match status" value="1"/>
</dbReference>
<dbReference type="HOGENOM" id="CLU_032571_1_0_1"/>